<evidence type="ECO:0000256" key="1">
    <source>
        <dbReference type="SAM" id="Phobius"/>
    </source>
</evidence>
<dbReference type="SUPFAM" id="SSF52540">
    <property type="entry name" value="P-loop containing nucleoside triphosphate hydrolases"/>
    <property type="match status" value="1"/>
</dbReference>
<evidence type="ECO:0000313" key="4">
    <source>
        <dbReference type="Proteomes" id="UP000318307"/>
    </source>
</evidence>
<dbReference type="CDD" id="cd00882">
    <property type="entry name" value="Ras_like_GTPase"/>
    <property type="match status" value="1"/>
</dbReference>
<dbReference type="AlphaFoldDB" id="A0A562R6X4"/>
<feature type="domain" description="G" evidence="2">
    <location>
        <begin position="24"/>
        <end position="146"/>
    </location>
</feature>
<reference evidence="3 4" key="1">
    <citation type="submission" date="2019-07" db="EMBL/GenBank/DDBJ databases">
        <title>Genome sequencing of 100 strains of the haloalkaliphilic chemolithoautotrophic sulfur-oxidizing bacterium Thioalkalivibrio.</title>
        <authorList>
            <person name="Muyzer G."/>
        </authorList>
    </citation>
    <scope>NUCLEOTIDE SEQUENCE [LARGE SCALE GENOMIC DNA]</scope>
    <source>
        <strain evidence="3 4">ASO4-4</strain>
    </source>
</reference>
<dbReference type="OrthoDB" id="9255830at2"/>
<sequence length="371" mass="41143">MGNFKEHIEKEFETQKKSVKKPNLMIVGGTGVGKSSLVNLVFGNDIAETGNGKPVTRGLHRYEASDIPIVIFDTEGYEYVDGKADNSNFFRAILPEIEKMQAQSLKYQIHLVWYCISVANHRITDYDLELIKLIQQRFTVKIAVVFTQCDKDEEKDGTGVTAEEFKKVLKENNIGNEIFETSTDEELQSELDLDKLMAWSVKSLTDEEMKKSFIAAQRLSLPMKVEEAYKVVGLATASAGGIAAVNPVPLSDAALLMPIQIAMIIKLANTFGFGSLGSHMVNLLKTQLLPVIGRQMVASITKFIPGLGNIINAIVASSLTGGVGLALITIYKKAYEKYINDGIEPDWEEIFSSNSFEYALKEGVKEWKKKN</sequence>
<gene>
    <name evidence="3" type="ORF">LZ24_03104</name>
</gene>
<keyword evidence="1" id="KW-0812">Transmembrane</keyword>
<dbReference type="Proteomes" id="UP000318307">
    <property type="component" value="Unassembled WGS sequence"/>
</dbReference>
<dbReference type="PANTHER" id="PTHR11649">
    <property type="entry name" value="MSS1/TRME-RELATED GTP-BINDING PROTEIN"/>
    <property type="match status" value="1"/>
</dbReference>
<proteinExistence type="predicted"/>
<dbReference type="InterPro" id="IPR027417">
    <property type="entry name" value="P-loop_NTPase"/>
</dbReference>
<dbReference type="Pfam" id="PF01926">
    <property type="entry name" value="MMR_HSR1"/>
    <property type="match status" value="1"/>
</dbReference>
<evidence type="ECO:0000313" key="3">
    <source>
        <dbReference type="EMBL" id="TWI64797.1"/>
    </source>
</evidence>
<dbReference type="GO" id="GO:0005525">
    <property type="term" value="F:GTP binding"/>
    <property type="evidence" value="ECO:0007669"/>
    <property type="project" value="InterPro"/>
</dbReference>
<dbReference type="InterPro" id="IPR006073">
    <property type="entry name" value="GTP-bd"/>
</dbReference>
<dbReference type="PANTHER" id="PTHR11649:SF13">
    <property type="entry name" value="ENGB-TYPE G DOMAIN-CONTAINING PROTEIN"/>
    <property type="match status" value="1"/>
</dbReference>
<keyword evidence="1" id="KW-1133">Transmembrane helix</keyword>
<dbReference type="EMBL" id="VLLC01000040">
    <property type="protein sequence ID" value="TWI64797.1"/>
    <property type="molecule type" value="Genomic_DNA"/>
</dbReference>
<organism evidence="3 4">
    <name type="scientific">Desulfobotulus alkaliphilus</name>
    <dbReference type="NCBI Taxonomy" id="622671"/>
    <lineage>
        <taxon>Bacteria</taxon>
        <taxon>Pseudomonadati</taxon>
        <taxon>Thermodesulfobacteriota</taxon>
        <taxon>Desulfobacteria</taxon>
        <taxon>Desulfobacterales</taxon>
        <taxon>Desulfobacteraceae</taxon>
        <taxon>Desulfobotulus</taxon>
    </lineage>
</organism>
<name>A0A562R6X4_9BACT</name>
<feature type="transmembrane region" description="Helical" evidence="1">
    <location>
        <begin position="310"/>
        <end position="331"/>
    </location>
</feature>
<evidence type="ECO:0000259" key="2">
    <source>
        <dbReference type="Pfam" id="PF01926"/>
    </source>
</evidence>
<dbReference type="RefSeq" id="WP_144686590.1">
    <property type="nucleotide sequence ID" value="NZ_VLLC01000040.1"/>
</dbReference>
<keyword evidence="1" id="KW-0472">Membrane</keyword>
<protein>
    <submittedName>
        <fullName evidence="3">Uncharacterized protein (DUF697 family)</fullName>
    </submittedName>
</protein>
<comment type="caution">
    <text evidence="3">The sequence shown here is derived from an EMBL/GenBank/DDBJ whole genome shotgun (WGS) entry which is preliminary data.</text>
</comment>
<accession>A0A562R6X4</accession>
<keyword evidence="4" id="KW-1185">Reference proteome</keyword>
<dbReference type="Gene3D" id="3.40.50.300">
    <property type="entry name" value="P-loop containing nucleotide triphosphate hydrolases"/>
    <property type="match status" value="1"/>
</dbReference>